<dbReference type="RefSeq" id="WP_214477047.1">
    <property type="nucleotide sequence ID" value="NZ_CP071709.1"/>
</dbReference>
<evidence type="ECO:0000313" key="3">
    <source>
        <dbReference type="Proteomes" id="UP000679247"/>
    </source>
</evidence>
<proteinExistence type="predicted"/>
<name>A0ABX8FDN9_9BACI</name>
<keyword evidence="3" id="KW-1185">Reference proteome</keyword>
<organism evidence="2 3">
    <name type="scientific">Cytobacillus gottheilii</name>
    <dbReference type="NCBI Taxonomy" id="859144"/>
    <lineage>
        <taxon>Bacteria</taxon>
        <taxon>Bacillati</taxon>
        <taxon>Bacillota</taxon>
        <taxon>Bacilli</taxon>
        <taxon>Bacillales</taxon>
        <taxon>Bacillaceae</taxon>
        <taxon>Cytobacillus</taxon>
    </lineage>
</organism>
<reference evidence="2 3" key="1">
    <citation type="submission" date="2021-03" db="EMBL/GenBank/DDBJ databases">
        <title>The first data on the complete genome of the tetrodotoxin-producing bacterium.</title>
        <authorList>
            <person name="Melnikova D.I."/>
            <person name="Nijland R."/>
            <person name="Magarlamov T.Y."/>
        </authorList>
    </citation>
    <scope>NUCLEOTIDE SEQUENCE [LARGE SCALE GENOMIC DNA]</scope>
    <source>
        <strain evidence="2 3">1839</strain>
    </source>
</reference>
<accession>A0ABX8FDN9</accession>
<sequence length="49" mass="5775">MVNRDRGKVAKLSHEHKSTYPSHKHLKHTEGSDYKKQQDYDIPPVMLED</sequence>
<dbReference type="Proteomes" id="UP000679247">
    <property type="component" value="Chromosome"/>
</dbReference>
<feature type="compositionally biased region" description="Basic and acidic residues" evidence="1">
    <location>
        <begin position="28"/>
        <end position="39"/>
    </location>
</feature>
<protein>
    <submittedName>
        <fullName evidence="2">Uncharacterized protein</fullName>
    </submittedName>
</protein>
<feature type="region of interest" description="Disordered" evidence="1">
    <location>
        <begin position="1"/>
        <end position="49"/>
    </location>
</feature>
<evidence type="ECO:0000313" key="2">
    <source>
        <dbReference type="EMBL" id="QVY61837.1"/>
    </source>
</evidence>
<evidence type="ECO:0000256" key="1">
    <source>
        <dbReference type="SAM" id="MobiDB-lite"/>
    </source>
</evidence>
<dbReference type="EMBL" id="CP071709">
    <property type="protein sequence ID" value="QVY61837.1"/>
    <property type="molecule type" value="Genomic_DNA"/>
</dbReference>
<feature type="compositionally biased region" description="Basic and acidic residues" evidence="1">
    <location>
        <begin position="1"/>
        <end position="18"/>
    </location>
</feature>
<gene>
    <name evidence="2" type="ORF">J1899_01495</name>
</gene>